<organism evidence="1 2">
    <name type="scientific">Mikania micrantha</name>
    <name type="common">bitter vine</name>
    <dbReference type="NCBI Taxonomy" id="192012"/>
    <lineage>
        <taxon>Eukaryota</taxon>
        <taxon>Viridiplantae</taxon>
        <taxon>Streptophyta</taxon>
        <taxon>Embryophyta</taxon>
        <taxon>Tracheophyta</taxon>
        <taxon>Spermatophyta</taxon>
        <taxon>Magnoliopsida</taxon>
        <taxon>eudicotyledons</taxon>
        <taxon>Gunneridae</taxon>
        <taxon>Pentapetalae</taxon>
        <taxon>asterids</taxon>
        <taxon>campanulids</taxon>
        <taxon>Asterales</taxon>
        <taxon>Asteraceae</taxon>
        <taxon>Asteroideae</taxon>
        <taxon>Heliantheae alliance</taxon>
        <taxon>Eupatorieae</taxon>
        <taxon>Mikania</taxon>
    </lineage>
</organism>
<evidence type="ECO:0000313" key="2">
    <source>
        <dbReference type="Proteomes" id="UP000326396"/>
    </source>
</evidence>
<dbReference type="AlphaFoldDB" id="A0A5N6LHX3"/>
<evidence type="ECO:0000313" key="1">
    <source>
        <dbReference type="EMBL" id="KAD1722740.1"/>
    </source>
</evidence>
<proteinExistence type="predicted"/>
<dbReference type="EMBL" id="SZYD01000547">
    <property type="protein sequence ID" value="KAD1722740.1"/>
    <property type="molecule type" value="Genomic_DNA"/>
</dbReference>
<name>A0A5N6LHX3_9ASTR</name>
<reference evidence="1 2" key="1">
    <citation type="submission" date="2019-05" db="EMBL/GenBank/DDBJ databases">
        <title>Mikania micrantha, genome provides insights into the molecular mechanism of rapid growth.</title>
        <authorList>
            <person name="Liu B."/>
        </authorList>
    </citation>
    <scope>NUCLEOTIDE SEQUENCE [LARGE SCALE GENOMIC DNA]</scope>
    <source>
        <strain evidence="1">NLD-2019</strain>
        <tissue evidence="1">Leaf</tissue>
    </source>
</reference>
<accession>A0A5N6LHX3</accession>
<sequence length="203" mass="23117">MVKGKDIFRTTLVFLIVNGSKVTEVGGERENECRETERERRKLAYLSDGDRDCVIGWHGVKRMLKSLCVKSSPSKREHAEDSRLNRPRKGGGTRWAAENWARKVTNQVLLGKDMVARPKKEAKTVNWAAVHDVVFLGLPGTLWGWFFFLLGRASPKHTAFDVLVQACCKPSHTWGEFGLRCEAMVIFEWQSMHQLEKISVSKT</sequence>
<protein>
    <submittedName>
        <fullName evidence="1">Uncharacterized protein</fullName>
    </submittedName>
</protein>
<keyword evidence="2" id="KW-1185">Reference proteome</keyword>
<comment type="caution">
    <text evidence="1">The sequence shown here is derived from an EMBL/GenBank/DDBJ whole genome shotgun (WGS) entry which is preliminary data.</text>
</comment>
<dbReference type="Proteomes" id="UP000326396">
    <property type="component" value="Unassembled WGS sequence"/>
</dbReference>
<gene>
    <name evidence="1" type="ORF">E3N88_42393</name>
</gene>